<reference evidence="5" key="1">
    <citation type="submission" date="2021-04" db="EMBL/GenBank/DDBJ databases">
        <title>Phycicoccus avicenniae sp. nov., a novel endophytic actinomycetes isolated from branch of Avicennia mariana.</title>
        <authorList>
            <person name="Tuo L."/>
        </authorList>
    </citation>
    <scope>NUCLEOTIDE SEQUENCE</scope>
    <source>
        <strain evidence="5">BSK3Z-2</strain>
    </source>
</reference>
<feature type="modified residue" description="4-aspartylphosphate" evidence="2">
    <location>
        <position position="63"/>
    </location>
</feature>
<dbReference type="GO" id="GO:0006355">
    <property type="term" value="P:regulation of DNA-templated transcription"/>
    <property type="evidence" value="ECO:0007669"/>
    <property type="project" value="InterPro"/>
</dbReference>
<feature type="domain" description="HTH luxR-type" evidence="3">
    <location>
        <begin position="142"/>
        <end position="207"/>
    </location>
</feature>
<evidence type="ECO:0000313" key="5">
    <source>
        <dbReference type="EMBL" id="MBR7742321.1"/>
    </source>
</evidence>
<protein>
    <submittedName>
        <fullName evidence="5">Response regulator transcription factor</fullName>
    </submittedName>
</protein>
<dbReference type="PROSITE" id="PS50043">
    <property type="entry name" value="HTH_LUXR_2"/>
    <property type="match status" value="1"/>
</dbReference>
<gene>
    <name evidence="5" type="ORF">KC207_03310</name>
</gene>
<dbReference type="InterPro" id="IPR001789">
    <property type="entry name" value="Sig_transdc_resp-reg_receiver"/>
</dbReference>
<dbReference type="PANTHER" id="PTHR43214">
    <property type="entry name" value="TWO-COMPONENT RESPONSE REGULATOR"/>
    <property type="match status" value="1"/>
</dbReference>
<feature type="domain" description="Response regulatory" evidence="4">
    <location>
        <begin position="12"/>
        <end position="128"/>
    </location>
</feature>
<evidence type="ECO:0000313" key="6">
    <source>
        <dbReference type="Proteomes" id="UP000677016"/>
    </source>
</evidence>
<dbReference type="CDD" id="cd06170">
    <property type="entry name" value="LuxR_C_like"/>
    <property type="match status" value="1"/>
</dbReference>
<evidence type="ECO:0000259" key="3">
    <source>
        <dbReference type="PROSITE" id="PS50043"/>
    </source>
</evidence>
<keyword evidence="6" id="KW-1185">Reference proteome</keyword>
<dbReference type="Gene3D" id="3.40.50.2300">
    <property type="match status" value="1"/>
</dbReference>
<dbReference type="EMBL" id="JAGSNF010000003">
    <property type="protein sequence ID" value="MBR7742321.1"/>
    <property type="molecule type" value="Genomic_DNA"/>
</dbReference>
<dbReference type="Proteomes" id="UP000677016">
    <property type="component" value="Unassembled WGS sequence"/>
</dbReference>
<keyword evidence="1" id="KW-0238">DNA-binding</keyword>
<evidence type="ECO:0000256" key="2">
    <source>
        <dbReference type="PROSITE-ProRule" id="PRU00169"/>
    </source>
</evidence>
<dbReference type="InterPro" id="IPR011006">
    <property type="entry name" value="CheY-like_superfamily"/>
</dbReference>
<proteinExistence type="predicted"/>
<comment type="caution">
    <text evidence="5">The sequence shown here is derived from an EMBL/GenBank/DDBJ whole genome shotgun (WGS) entry which is preliminary data.</text>
</comment>
<dbReference type="InterPro" id="IPR016032">
    <property type="entry name" value="Sig_transdc_resp-reg_C-effctor"/>
</dbReference>
<dbReference type="PRINTS" id="PR00038">
    <property type="entry name" value="HTHLUXR"/>
</dbReference>
<dbReference type="GO" id="GO:0003677">
    <property type="term" value="F:DNA binding"/>
    <property type="evidence" value="ECO:0007669"/>
    <property type="project" value="UniProtKB-KW"/>
</dbReference>
<dbReference type="SMART" id="SM00421">
    <property type="entry name" value="HTH_LUXR"/>
    <property type="match status" value="1"/>
</dbReference>
<dbReference type="InterPro" id="IPR039420">
    <property type="entry name" value="WalR-like"/>
</dbReference>
<dbReference type="PANTHER" id="PTHR43214:SF42">
    <property type="entry name" value="TRANSCRIPTIONAL REGULATORY PROTEIN DESR"/>
    <property type="match status" value="1"/>
</dbReference>
<dbReference type="RefSeq" id="WP_211601469.1">
    <property type="nucleotide sequence ID" value="NZ_JAGSNF010000003.1"/>
</dbReference>
<dbReference type="Pfam" id="PF00072">
    <property type="entry name" value="Response_reg"/>
    <property type="match status" value="1"/>
</dbReference>
<dbReference type="SMART" id="SM00448">
    <property type="entry name" value="REC"/>
    <property type="match status" value="1"/>
</dbReference>
<dbReference type="SUPFAM" id="SSF46894">
    <property type="entry name" value="C-terminal effector domain of the bipartite response regulators"/>
    <property type="match status" value="1"/>
</dbReference>
<dbReference type="InterPro" id="IPR000792">
    <property type="entry name" value="Tscrpt_reg_LuxR_C"/>
</dbReference>
<dbReference type="GO" id="GO:0000160">
    <property type="term" value="P:phosphorelay signal transduction system"/>
    <property type="evidence" value="ECO:0007669"/>
    <property type="project" value="InterPro"/>
</dbReference>
<organism evidence="5 6">
    <name type="scientific">Phycicoccus avicenniae</name>
    <dbReference type="NCBI Taxonomy" id="2828860"/>
    <lineage>
        <taxon>Bacteria</taxon>
        <taxon>Bacillati</taxon>
        <taxon>Actinomycetota</taxon>
        <taxon>Actinomycetes</taxon>
        <taxon>Micrococcales</taxon>
        <taxon>Intrasporangiaceae</taxon>
        <taxon>Phycicoccus</taxon>
    </lineage>
</organism>
<dbReference type="SUPFAM" id="SSF52172">
    <property type="entry name" value="CheY-like"/>
    <property type="match status" value="1"/>
</dbReference>
<keyword evidence="2" id="KW-0597">Phosphoprotein</keyword>
<dbReference type="AlphaFoldDB" id="A0A941D640"/>
<dbReference type="PROSITE" id="PS50110">
    <property type="entry name" value="RESPONSE_REGULATORY"/>
    <property type="match status" value="1"/>
</dbReference>
<evidence type="ECO:0000259" key="4">
    <source>
        <dbReference type="PROSITE" id="PS50110"/>
    </source>
</evidence>
<name>A0A941D640_9MICO</name>
<dbReference type="Pfam" id="PF00196">
    <property type="entry name" value="GerE"/>
    <property type="match status" value="1"/>
</dbReference>
<evidence type="ECO:0000256" key="1">
    <source>
        <dbReference type="ARBA" id="ARBA00023125"/>
    </source>
</evidence>
<accession>A0A941D640</accession>
<sequence>MSDASGPSRRVTVVVAEDQGMIRDAFARLLDLQPDVEVVARAEDGAEAMRLVERLRPDIVLTDIEMPGTSGLDLAEQVASADVPTRVVILTTFARPGYLRRALDAGVAGYVLKAAPVDELVSALRQVASGRRVVAPELAVMAWDAPVELTERERDVLRVVETGVPNREVAATLHLAEGTVRNYLSEAMQKLGARNRAEAAGKARERGLL</sequence>